<dbReference type="PANTHER" id="PTHR21459:SF2">
    <property type="entry name" value="PROTEIN CBG08968"/>
    <property type="match status" value="1"/>
</dbReference>
<accession>A0A2A6C8U5</accession>
<reference evidence="1" key="2">
    <citation type="submission" date="2022-06" db="UniProtKB">
        <authorList>
            <consortium name="EnsemblMetazoa"/>
        </authorList>
    </citation>
    <scope>IDENTIFICATION</scope>
    <source>
        <strain evidence="1">PS312</strain>
    </source>
</reference>
<dbReference type="PRINTS" id="PR01345">
    <property type="entry name" value="CERVTRCPTASE"/>
</dbReference>
<accession>A0A8R1UMW3</accession>
<keyword evidence="2" id="KW-1185">Reference proteome</keyword>
<name>A0A2A6C8U5_PRIPA</name>
<evidence type="ECO:0000313" key="1">
    <source>
        <dbReference type="EnsemblMetazoa" id="PPA34771.1"/>
    </source>
</evidence>
<reference evidence="2" key="1">
    <citation type="journal article" date="2008" name="Nat. Genet.">
        <title>The Pristionchus pacificus genome provides a unique perspective on nematode lifestyle and parasitism.</title>
        <authorList>
            <person name="Dieterich C."/>
            <person name="Clifton S.W."/>
            <person name="Schuster L.N."/>
            <person name="Chinwalla A."/>
            <person name="Delehaunty K."/>
            <person name="Dinkelacker I."/>
            <person name="Fulton L."/>
            <person name="Fulton R."/>
            <person name="Godfrey J."/>
            <person name="Minx P."/>
            <person name="Mitreva M."/>
            <person name="Roeseler W."/>
            <person name="Tian H."/>
            <person name="Witte H."/>
            <person name="Yang S.P."/>
            <person name="Wilson R.K."/>
            <person name="Sommer R.J."/>
        </authorList>
    </citation>
    <scope>NUCLEOTIDE SEQUENCE [LARGE SCALE GENOMIC DNA]</scope>
    <source>
        <strain evidence="2">PS312</strain>
    </source>
</reference>
<dbReference type="AlphaFoldDB" id="A0A2A6C8U5"/>
<organism evidence="1 2">
    <name type="scientific">Pristionchus pacificus</name>
    <name type="common">Parasitic nematode worm</name>
    <dbReference type="NCBI Taxonomy" id="54126"/>
    <lineage>
        <taxon>Eukaryota</taxon>
        <taxon>Metazoa</taxon>
        <taxon>Ecdysozoa</taxon>
        <taxon>Nematoda</taxon>
        <taxon>Chromadorea</taxon>
        <taxon>Rhabditida</taxon>
        <taxon>Rhabditina</taxon>
        <taxon>Diplogasteromorpha</taxon>
        <taxon>Diplogasteroidea</taxon>
        <taxon>Neodiplogasteridae</taxon>
        <taxon>Pristionchus</taxon>
    </lineage>
</organism>
<dbReference type="Proteomes" id="UP000005239">
    <property type="component" value="Unassembled WGS sequence"/>
</dbReference>
<sequence>SIPSLWKQAIVKPIPKTSSNAIGTFRPISLTCSVTKIFEKILISEITSYLESHNLFDFNQAGFRWNLPLNETKCTVVHYGNLSPRAQYLINGTPLSVSPSIKDLGVLMQSSLKFNDHISRIVSKARAKVNLIFKCFFSTEPGLYSRAFSTFVRPLLEYGSVVWSPHTVTLANHIEGVQRNFSKRLFIRCRIPYSLYPDRIAQLSLPTLEHRRLISDILFLHKSIHGFYSYDRTNLFKLSPLARSLQLSIDGTCYLLNSYIALLPISDLIFCLFLLSHLPLILSCGSNANLLLPRRPTPPNRIVNMTTDLHPKPNEDQRN</sequence>
<gene>
    <name evidence="1" type="primary">WBGene00273140</name>
</gene>
<dbReference type="PANTHER" id="PTHR21459">
    <property type="entry name" value="PROTEIN CBG08968"/>
    <property type="match status" value="1"/>
</dbReference>
<dbReference type="OrthoDB" id="6781611at2759"/>
<proteinExistence type="predicted"/>
<dbReference type="EnsemblMetazoa" id="PPA34771.1">
    <property type="protein sequence ID" value="PPA34771.1"/>
    <property type="gene ID" value="WBGene00273140"/>
</dbReference>
<evidence type="ECO:0000313" key="2">
    <source>
        <dbReference type="Proteomes" id="UP000005239"/>
    </source>
</evidence>
<protein>
    <submittedName>
        <fullName evidence="1">Uncharacterized protein</fullName>
    </submittedName>
</protein>